<keyword evidence="1" id="KW-0472">Membrane</keyword>
<dbReference type="STRING" id="1123404.SAMN02745784_00038"/>
<keyword evidence="3" id="KW-1185">Reference proteome</keyword>
<dbReference type="AlphaFoldDB" id="A0A1M4S567"/>
<dbReference type="GeneID" id="90994731"/>
<reference evidence="3" key="1">
    <citation type="submission" date="2016-11" db="EMBL/GenBank/DDBJ databases">
        <authorList>
            <person name="Varghese N."/>
            <person name="Submissions S."/>
        </authorList>
    </citation>
    <scope>NUCLEOTIDE SEQUENCE [LARGE SCALE GENOMIC DNA]</scope>
    <source>
        <strain evidence="3">DSM 18095</strain>
    </source>
</reference>
<organism evidence="2 3">
    <name type="scientific">Tissierella praeacuta DSM 18095</name>
    <dbReference type="NCBI Taxonomy" id="1123404"/>
    <lineage>
        <taxon>Bacteria</taxon>
        <taxon>Bacillati</taxon>
        <taxon>Bacillota</taxon>
        <taxon>Tissierellia</taxon>
        <taxon>Tissierellales</taxon>
        <taxon>Tissierellaceae</taxon>
        <taxon>Tissierella</taxon>
    </lineage>
</organism>
<feature type="transmembrane region" description="Helical" evidence="1">
    <location>
        <begin position="37"/>
        <end position="58"/>
    </location>
</feature>
<evidence type="ECO:0008006" key="4">
    <source>
        <dbReference type="Google" id="ProtNLM"/>
    </source>
</evidence>
<gene>
    <name evidence="2" type="ORF">SAMN02745784_00038</name>
</gene>
<dbReference type="RefSeq" id="WP_072971427.1">
    <property type="nucleotide sequence ID" value="NZ_FQTY01000001.1"/>
</dbReference>
<keyword evidence="1" id="KW-1133">Transmembrane helix</keyword>
<dbReference type="Proteomes" id="UP000184114">
    <property type="component" value="Unassembled WGS sequence"/>
</dbReference>
<accession>A0A1M4S567</accession>
<sequence length="98" mass="11254">MNEFIVHLEFAKILGIFIFSTIMITSVMYFIFKKNRFIKYIPGFILMIIGVYNLFYIGNDSSNLDRVNRLLIIMVTMVSGFIGLSTGLIIGIFKKGKE</sequence>
<evidence type="ECO:0000313" key="3">
    <source>
        <dbReference type="Proteomes" id="UP000184114"/>
    </source>
</evidence>
<evidence type="ECO:0000256" key="1">
    <source>
        <dbReference type="SAM" id="Phobius"/>
    </source>
</evidence>
<feature type="transmembrane region" description="Helical" evidence="1">
    <location>
        <begin position="70"/>
        <end position="93"/>
    </location>
</feature>
<name>A0A1M4S567_9FIRM</name>
<evidence type="ECO:0000313" key="2">
    <source>
        <dbReference type="EMBL" id="SHE27354.1"/>
    </source>
</evidence>
<proteinExistence type="predicted"/>
<feature type="transmembrane region" description="Helical" evidence="1">
    <location>
        <begin position="12"/>
        <end position="32"/>
    </location>
</feature>
<dbReference type="EMBL" id="FQTY01000001">
    <property type="protein sequence ID" value="SHE27354.1"/>
    <property type="molecule type" value="Genomic_DNA"/>
</dbReference>
<keyword evidence="1" id="KW-0812">Transmembrane</keyword>
<protein>
    <recommendedName>
        <fullName evidence="4">YesK-like protein</fullName>
    </recommendedName>
</protein>